<organism evidence="8 9">
    <name type="scientific">Fannyhessea vaginae DSM 15829</name>
    <dbReference type="NCBI Taxonomy" id="525256"/>
    <lineage>
        <taxon>Bacteria</taxon>
        <taxon>Bacillati</taxon>
        <taxon>Actinomycetota</taxon>
        <taxon>Coriobacteriia</taxon>
        <taxon>Coriobacteriales</taxon>
        <taxon>Atopobiaceae</taxon>
        <taxon>Fannyhessea</taxon>
    </lineage>
</organism>
<dbReference type="InterPro" id="IPR001757">
    <property type="entry name" value="P_typ_ATPase"/>
</dbReference>
<dbReference type="SUPFAM" id="SSF81660">
    <property type="entry name" value="Metal cation-transporting ATPase, ATP-binding domain N"/>
    <property type="match status" value="1"/>
</dbReference>
<sequence>MSVKSSSTIADETPNPGLSAAEVAQRVSQGLSNVNADVKTLSIPQIFAKHALTLFNVVNLFLAFLVLTTYEFRNILFMVIVALNLGIGVFQEIRAKLLVDKLSILTTKLVRVRREGRVLEVGIQDIVRDDLVLLSRGDQVPADGVVVEGYASMDESLLTGESNPIEKKPGSTILSGSFVDSGSIVLRLTKVGLSSYAARINSEAKYLKPVRSEILDTVRMIIRFSTCILIPLGICLFVRIYFFSGRSYDDAILQSVAATVGMIPQGLVLLTSTIFAIATTKLARKQVLVQQSYCVETLARTDVVCLDKTGTITTGSMELAHMCDASGNDSSSACADLTQALATIVYAGKDSSNETARALMHAISQQNVKPSKISRVIAFSSRTKFSGCVTAAGEALVMGAAQFVLRDEYPKYQHVLNTFAPTHRVLVVGRAPGFDKQGALMGTGADIVVFGFVTIREEIRPSAAETIAYFAREGVDVRVISGDDPKTVSHIAGEVGVAGAQEYVDCTSLSRDEDFLAAAAKYHIFGRVTPAAKRKLVRALQTLGHCVTMTGDGVNDVLALKEADCSVAMSSGSAAARNVSELVLADNDFSHLPDVVSEGRRSINNLQRSAALFLTKTVYSALLALVCLLIPPYPFIPIQMSLINVAAIGVPSFLLALEVNHERVRGSFVVNVFERSLPASAAIVGELMVTMILCRVFEIPQETMSTLCMIEMALVGIALIYKISLPLNKLRIAVLVLCIALVFVGCTCLHDFLRIGVLGMSELGLCALLSAGGLVLFHALYKATVEHKALDGFFTLVKRATSTRTFDALKRGSK</sequence>
<dbReference type="InterPro" id="IPR023298">
    <property type="entry name" value="ATPase_P-typ_TM_dom_sf"/>
</dbReference>
<keyword evidence="2 6" id="KW-0812">Transmembrane</keyword>
<dbReference type="Gene3D" id="2.70.150.10">
    <property type="entry name" value="Calcium-transporting ATPase, cytoplasmic transduction domain A"/>
    <property type="match status" value="1"/>
</dbReference>
<feature type="domain" description="P-type ATPase A" evidence="7">
    <location>
        <begin position="106"/>
        <end position="203"/>
    </location>
</feature>
<evidence type="ECO:0000256" key="4">
    <source>
        <dbReference type="ARBA" id="ARBA00022989"/>
    </source>
</evidence>
<dbReference type="SFLD" id="SFLDF00027">
    <property type="entry name" value="p-type_atpase"/>
    <property type="match status" value="1"/>
</dbReference>
<feature type="transmembrane region" description="Helical" evidence="6">
    <location>
        <begin position="759"/>
        <end position="781"/>
    </location>
</feature>
<feature type="transmembrane region" description="Helical" evidence="6">
    <location>
        <begin position="221"/>
        <end position="244"/>
    </location>
</feature>
<proteinExistence type="predicted"/>
<reference evidence="8 9" key="1">
    <citation type="submission" date="2011-02" db="EMBL/GenBank/DDBJ databases">
        <authorList>
            <person name="Muzny D."/>
            <person name="Qin X."/>
            <person name="Buhay C."/>
            <person name="Dugan-Rocha S."/>
            <person name="Ding Y."/>
            <person name="Chen G."/>
            <person name="Hawes A."/>
            <person name="Holder M."/>
            <person name="Jhangiani S."/>
            <person name="Johnson A."/>
            <person name="Khan Z."/>
            <person name="Li Z."/>
            <person name="Liu W."/>
            <person name="Liu X."/>
            <person name="Perez L."/>
            <person name="Shen H."/>
            <person name="Wang Q."/>
            <person name="Watt J."/>
            <person name="Xi L."/>
            <person name="Xin Y."/>
            <person name="Zhou J."/>
            <person name="Deng J."/>
            <person name="Jiang H."/>
            <person name="Liu Y."/>
            <person name="Qu J."/>
            <person name="Song X.-Z."/>
            <person name="Zhang L."/>
            <person name="Villasana D."/>
            <person name="Johnson A."/>
            <person name="Liu J."/>
            <person name="Liyanage D."/>
            <person name="Lorensuhewa L."/>
            <person name="Robinson T."/>
            <person name="Song A."/>
            <person name="Song B.-B."/>
            <person name="Dinh H."/>
            <person name="Thornton R."/>
            <person name="Coyle M."/>
            <person name="Francisco L."/>
            <person name="Jackson L."/>
            <person name="Javaid M."/>
            <person name="Korchina V."/>
            <person name="Kovar C."/>
            <person name="Mata R."/>
            <person name="Mathew T."/>
            <person name="Ngo R."/>
            <person name="Nguyen L."/>
            <person name="Nguyen N."/>
            <person name="Okwuonu G."/>
            <person name="Ongeri F."/>
            <person name="Pham C."/>
            <person name="Simmons D."/>
            <person name="Wilczek-Boney K."/>
            <person name="Hale W."/>
            <person name="Jakkamsetti A."/>
            <person name="Pham P."/>
            <person name="Ruth R."/>
            <person name="San Lucas F."/>
            <person name="Warren J."/>
            <person name="Zhang J."/>
            <person name="Zhao Z."/>
            <person name="Zhou C."/>
            <person name="Zhu D."/>
            <person name="Lee S."/>
            <person name="Bess C."/>
            <person name="Blankenburg K."/>
            <person name="Forbes L."/>
            <person name="Fu Q."/>
            <person name="Gubbala S."/>
            <person name="Hirani K."/>
            <person name="Jayaseelan J.C."/>
            <person name="Lara F."/>
            <person name="Munidasa M."/>
            <person name="Palculict T."/>
            <person name="Patil S."/>
            <person name="Pu L.-L."/>
            <person name="Saada N."/>
            <person name="Tang L."/>
            <person name="Weissenberger G."/>
            <person name="Zhu Y."/>
            <person name="Hemphill L."/>
            <person name="Shang Y."/>
            <person name="Youmans B."/>
            <person name="Ayvaz T."/>
            <person name="Ross M."/>
            <person name="Santibanez J."/>
            <person name="Aqrawi P."/>
            <person name="Gross S."/>
            <person name="Joshi V."/>
            <person name="Fowler G."/>
            <person name="Nazareth L."/>
            <person name="Reid J."/>
            <person name="Worley K."/>
            <person name="Petrosino J."/>
            <person name="Highlander S."/>
            <person name="Gibbs R."/>
        </authorList>
    </citation>
    <scope>NUCLEOTIDE SEQUENCE [LARGE SCALE GENOMIC DNA]</scope>
    <source>
        <strain evidence="8 9">DSM 15829</strain>
    </source>
</reference>
<dbReference type="Gene3D" id="3.40.1110.10">
    <property type="entry name" value="Calcium-transporting ATPase, cytoplasmic domain N"/>
    <property type="match status" value="1"/>
</dbReference>
<feature type="transmembrane region" description="Helical" evidence="6">
    <location>
        <begin position="51"/>
        <end position="69"/>
    </location>
</feature>
<dbReference type="PRINTS" id="PR00119">
    <property type="entry name" value="CATATPASE"/>
</dbReference>
<feature type="transmembrane region" description="Helical" evidence="6">
    <location>
        <begin position="637"/>
        <end position="657"/>
    </location>
</feature>
<dbReference type="SUPFAM" id="SSF81653">
    <property type="entry name" value="Calcium ATPase, transduction domain A"/>
    <property type="match status" value="1"/>
</dbReference>
<dbReference type="InterPro" id="IPR023214">
    <property type="entry name" value="HAD_sf"/>
</dbReference>
<dbReference type="InterPro" id="IPR023299">
    <property type="entry name" value="ATPase_P-typ_cyto_dom_N"/>
</dbReference>
<dbReference type="InterPro" id="IPR018303">
    <property type="entry name" value="ATPase_P-typ_P_site"/>
</dbReference>
<evidence type="ECO:0000256" key="6">
    <source>
        <dbReference type="SAM" id="Phobius"/>
    </source>
</evidence>
<accession>F1T5F4</accession>
<feature type="transmembrane region" description="Helical" evidence="6">
    <location>
        <begin position="610"/>
        <end position="631"/>
    </location>
</feature>
<dbReference type="InterPro" id="IPR044492">
    <property type="entry name" value="P_typ_ATPase_HD_dom"/>
</dbReference>
<keyword evidence="9" id="KW-1185">Reference proteome</keyword>
<dbReference type="AlphaFoldDB" id="F1T5F4"/>
<dbReference type="RefSeq" id="WP_006303019.1">
    <property type="nucleotide sequence ID" value="NZ_ACGK02000001.1"/>
</dbReference>
<dbReference type="GO" id="GO:0005886">
    <property type="term" value="C:plasma membrane"/>
    <property type="evidence" value="ECO:0007669"/>
    <property type="project" value="UniProtKB-SubCell"/>
</dbReference>
<keyword evidence="4 6" id="KW-1133">Transmembrane helix</keyword>
<dbReference type="PANTHER" id="PTHR42861">
    <property type="entry name" value="CALCIUM-TRANSPORTING ATPASE"/>
    <property type="match status" value="1"/>
</dbReference>
<evidence type="ECO:0000256" key="2">
    <source>
        <dbReference type="ARBA" id="ARBA00022692"/>
    </source>
</evidence>
<dbReference type="GeneID" id="93210430"/>
<feature type="transmembrane region" description="Helical" evidence="6">
    <location>
        <begin position="733"/>
        <end position="753"/>
    </location>
</feature>
<feature type="transmembrane region" description="Helical" evidence="6">
    <location>
        <begin position="677"/>
        <end position="698"/>
    </location>
</feature>
<dbReference type="InterPro" id="IPR059000">
    <property type="entry name" value="ATPase_P-type_domA"/>
</dbReference>
<dbReference type="OrthoDB" id="9814270at2"/>
<dbReference type="InterPro" id="IPR008250">
    <property type="entry name" value="ATPase_P-typ_transduc_dom_A_sf"/>
</dbReference>
<feature type="transmembrane region" description="Helical" evidence="6">
    <location>
        <begin position="704"/>
        <end position="721"/>
    </location>
</feature>
<dbReference type="EMBL" id="ACGK02000001">
    <property type="protein sequence ID" value="EGF23885.1"/>
    <property type="molecule type" value="Genomic_DNA"/>
</dbReference>
<evidence type="ECO:0000256" key="5">
    <source>
        <dbReference type="ARBA" id="ARBA00023136"/>
    </source>
</evidence>
<comment type="caution">
    <text evidence="8">The sequence shown here is derived from an EMBL/GenBank/DDBJ whole genome shotgun (WGS) entry which is preliminary data.</text>
</comment>
<comment type="subcellular location">
    <subcellularLocation>
        <location evidence="1">Cell membrane</location>
        <topology evidence="1">Multi-pass membrane protein</topology>
    </subcellularLocation>
</comment>
<dbReference type="Proteomes" id="UP000005947">
    <property type="component" value="Unassembled WGS sequence"/>
</dbReference>
<dbReference type="Gene3D" id="3.40.50.1000">
    <property type="entry name" value="HAD superfamily/HAD-like"/>
    <property type="match status" value="1"/>
</dbReference>
<protein>
    <submittedName>
        <fullName evidence="8">E1-E2 ATPase</fullName>
    </submittedName>
</protein>
<dbReference type="SUPFAM" id="SSF56784">
    <property type="entry name" value="HAD-like"/>
    <property type="match status" value="1"/>
</dbReference>
<dbReference type="InterPro" id="IPR036412">
    <property type="entry name" value="HAD-like_sf"/>
</dbReference>
<dbReference type="Pfam" id="PF00702">
    <property type="entry name" value="Hydrolase"/>
    <property type="match status" value="1"/>
</dbReference>
<dbReference type="GO" id="GO:0005524">
    <property type="term" value="F:ATP binding"/>
    <property type="evidence" value="ECO:0007669"/>
    <property type="project" value="InterPro"/>
</dbReference>
<name>F1T5F4_9ACTN</name>
<dbReference type="NCBIfam" id="TIGR01494">
    <property type="entry name" value="ATPase_P-type"/>
    <property type="match status" value="2"/>
</dbReference>
<evidence type="ECO:0000313" key="9">
    <source>
        <dbReference type="Proteomes" id="UP000005947"/>
    </source>
</evidence>
<evidence type="ECO:0000313" key="8">
    <source>
        <dbReference type="EMBL" id="EGF23885.1"/>
    </source>
</evidence>
<feature type="transmembrane region" description="Helical" evidence="6">
    <location>
        <begin position="75"/>
        <end position="93"/>
    </location>
</feature>
<gene>
    <name evidence="8" type="ORF">HMPREF0091_10832</name>
</gene>
<dbReference type="SFLD" id="SFLDS00003">
    <property type="entry name" value="Haloacid_Dehalogenase"/>
    <property type="match status" value="1"/>
</dbReference>
<keyword evidence="5 6" id="KW-0472">Membrane</keyword>
<dbReference type="GO" id="GO:0016887">
    <property type="term" value="F:ATP hydrolysis activity"/>
    <property type="evidence" value="ECO:0007669"/>
    <property type="project" value="InterPro"/>
</dbReference>
<dbReference type="eggNOG" id="COG0474">
    <property type="taxonomic scope" value="Bacteria"/>
</dbReference>
<dbReference type="SFLD" id="SFLDG00002">
    <property type="entry name" value="C1.7:_P-type_atpase_like"/>
    <property type="match status" value="1"/>
</dbReference>
<keyword evidence="3" id="KW-1278">Translocase</keyword>
<evidence type="ECO:0000256" key="1">
    <source>
        <dbReference type="ARBA" id="ARBA00004651"/>
    </source>
</evidence>
<dbReference type="PROSITE" id="PS00154">
    <property type="entry name" value="ATPASE_E1_E2"/>
    <property type="match status" value="1"/>
</dbReference>
<evidence type="ECO:0000259" key="7">
    <source>
        <dbReference type="Pfam" id="PF00122"/>
    </source>
</evidence>
<dbReference type="Gene3D" id="1.20.1110.10">
    <property type="entry name" value="Calcium-transporting ATPase, transmembrane domain"/>
    <property type="match status" value="1"/>
</dbReference>
<dbReference type="Pfam" id="PF00122">
    <property type="entry name" value="E1-E2_ATPase"/>
    <property type="match status" value="1"/>
</dbReference>
<feature type="transmembrane region" description="Helical" evidence="6">
    <location>
        <begin position="256"/>
        <end position="278"/>
    </location>
</feature>
<dbReference type="SUPFAM" id="SSF81665">
    <property type="entry name" value="Calcium ATPase, transmembrane domain M"/>
    <property type="match status" value="1"/>
</dbReference>
<evidence type="ECO:0000256" key="3">
    <source>
        <dbReference type="ARBA" id="ARBA00022967"/>
    </source>
</evidence>